<dbReference type="Proteomes" id="UP000031575">
    <property type="component" value="Unassembled WGS sequence"/>
</dbReference>
<sequence length="251" mass="28717">MPNFDNYAFGGAGRLPDSDSDADSDADNIYNNPEAMFKAMNLPVPLIKSADEVRREADSRRKNVLADFATLRAIVERHEETLQRRWLKKTRAQRIAVLLKAWPGMAAMHRPDFETLRQDAPGFRGKKLLQPRDAVMWPYINQDDLSKPRSLLLLINARGRHHPCLFAAADDEQMRIGVVSHKLSRVYLNEWTMILNGDPDSPTMDRDYGTLVSWDDNEDADNWTFTRAQLIPGDGLVVLEAQERLLRFLID</sequence>
<organism evidence="2 3">
    <name type="scientific">Sporothrix brasiliensis 5110</name>
    <dbReference type="NCBI Taxonomy" id="1398154"/>
    <lineage>
        <taxon>Eukaryota</taxon>
        <taxon>Fungi</taxon>
        <taxon>Dikarya</taxon>
        <taxon>Ascomycota</taxon>
        <taxon>Pezizomycotina</taxon>
        <taxon>Sordariomycetes</taxon>
        <taxon>Sordariomycetidae</taxon>
        <taxon>Ophiostomatales</taxon>
        <taxon>Ophiostomataceae</taxon>
        <taxon>Sporothrix</taxon>
    </lineage>
</organism>
<dbReference type="EMBL" id="AWTV01000009">
    <property type="protein sequence ID" value="KIH89333.1"/>
    <property type="molecule type" value="Genomic_DNA"/>
</dbReference>
<feature type="region of interest" description="Disordered" evidence="1">
    <location>
        <begin position="1"/>
        <end position="29"/>
    </location>
</feature>
<dbReference type="HOGENOM" id="CLU_1107713_0_0_1"/>
<keyword evidence="3" id="KW-1185">Reference proteome</keyword>
<evidence type="ECO:0000313" key="3">
    <source>
        <dbReference type="Proteomes" id="UP000031575"/>
    </source>
</evidence>
<evidence type="ECO:0000313" key="2">
    <source>
        <dbReference type="EMBL" id="KIH89333.1"/>
    </source>
</evidence>
<name>A0A0C2FDX2_9PEZI</name>
<proteinExistence type="predicted"/>
<dbReference type="GeneID" id="63680959"/>
<dbReference type="RefSeq" id="XP_040617343.1">
    <property type="nucleotide sequence ID" value="XM_040766038.1"/>
</dbReference>
<comment type="caution">
    <text evidence="2">The sequence shown here is derived from an EMBL/GenBank/DDBJ whole genome shotgun (WGS) entry which is preliminary data.</text>
</comment>
<reference evidence="2 3" key="1">
    <citation type="journal article" date="2014" name="BMC Genomics">
        <title>Comparative genomics of the major fungal agents of human and animal Sporotrichosis: Sporothrix schenckii and Sporothrix brasiliensis.</title>
        <authorList>
            <person name="Teixeira M.M."/>
            <person name="de Almeida L.G."/>
            <person name="Kubitschek-Barreira P."/>
            <person name="Alves F.L."/>
            <person name="Kioshima E.S."/>
            <person name="Abadio A.K."/>
            <person name="Fernandes L."/>
            <person name="Derengowski L.S."/>
            <person name="Ferreira K.S."/>
            <person name="Souza R.C."/>
            <person name="Ruiz J.C."/>
            <person name="de Andrade N.C."/>
            <person name="Paes H.C."/>
            <person name="Nicola A.M."/>
            <person name="Albuquerque P."/>
            <person name="Gerber A.L."/>
            <person name="Martins V.P."/>
            <person name="Peconick L.D."/>
            <person name="Neto A.V."/>
            <person name="Chaucanez C.B."/>
            <person name="Silva P.A."/>
            <person name="Cunha O.L."/>
            <person name="de Oliveira F.F."/>
            <person name="dos Santos T.C."/>
            <person name="Barros A.L."/>
            <person name="Soares M.A."/>
            <person name="de Oliveira L.M."/>
            <person name="Marini M.M."/>
            <person name="Villalobos-Duno H."/>
            <person name="Cunha M.M."/>
            <person name="de Hoog S."/>
            <person name="da Silveira J.F."/>
            <person name="Henrissat B."/>
            <person name="Nino-Vega G.A."/>
            <person name="Cisalpino P.S."/>
            <person name="Mora-Montes H.M."/>
            <person name="Almeida S.R."/>
            <person name="Stajich J.E."/>
            <person name="Lopes-Bezerra L.M."/>
            <person name="Vasconcelos A.T."/>
            <person name="Felipe M.S."/>
        </authorList>
    </citation>
    <scope>NUCLEOTIDE SEQUENCE [LARGE SCALE GENOMIC DNA]</scope>
    <source>
        <strain evidence="2 3">5110</strain>
    </source>
</reference>
<dbReference type="OrthoDB" id="2922289at2759"/>
<accession>A0A0C2FDX2</accession>
<protein>
    <submittedName>
        <fullName evidence="2">Uncharacterized protein</fullName>
    </submittedName>
</protein>
<dbReference type="VEuPathDB" id="FungiDB:SPBR_07784"/>
<dbReference type="PANTHER" id="PTHR40788:SF2">
    <property type="entry name" value="CLR5 DOMAIN-CONTAINING PROTEIN"/>
    <property type="match status" value="1"/>
</dbReference>
<evidence type="ECO:0000256" key="1">
    <source>
        <dbReference type="SAM" id="MobiDB-lite"/>
    </source>
</evidence>
<gene>
    <name evidence="2" type="ORF">SPBR_07784</name>
</gene>
<dbReference type="AlphaFoldDB" id="A0A0C2FDX2"/>
<dbReference type="PANTHER" id="PTHR40788">
    <property type="entry name" value="CLR5 DOMAIN-CONTAINING PROTEIN-RELATED"/>
    <property type="match status" value="1"/>
</dbReference>